<dbReference type="SMART" id="SM00064">
    <property type="entry name" value="FYVE"/>
    <property type="match status" value="1"/>
</dbReference>
<dbReference type="SUPFAM" id="SSF57997">
    <property type="entry name" value="Tropomyosin"/>
    <property type="match status" value="1"/>
</dbReference>
<dbReference type="InterPro" id="IPR000306">
    <property type="entry name" value="Znf_FYVE"/>
</dbReference>
<evidence type="ECO:0000313" key="8">
    <source>
        <dbReference type="EMBL" id="CAD7397566.1"/>
    </source>
</evidence>
<dbReference type="EMBL" id="OD000421">
    <property type="protein sequence ID" value="CAD7397566.1"/>
    <property type="molecule type" value="Genomic_DNA"/>
</dbReference>
<gene>
    <name evidence="8" type="ORF">TPSB3V08_LOCUS1209</name>
</gene>
<evidence type="ECO:0000256" key="2">
    <source>
        <dbReference type="ARBA" id="ARBA00022771"/>
    </source>
</evidence>
<evidence type="ECO:0000259" key="7">
    <source>
        <dbReference type="PROSITE" id="PS50178"/>
    </source>
</evidence>
<dbReference type="PANTHER" id="PTHR45956">
    <property type="entry name" value="RUN AND FYVE DOMAIN-CONTAINING PROTEIN 2-LIKE PROTEIN"/>
    <property type="match status" value="1"/>
</dbReference>
<name>A0A7R9CJ68_TIMPO</name>
<sequence length="239" mass="27547">MIMYLCCRQLLQECESSLKHKTELISKLEAKTFSMTDTIQKMEEKYQKCEKELASAEESSRKMGQQVAEKEVKVSSVEGDLRIEREWRTSLQDTMVKDRDKISQLNQELSQLKSVASKYVSLQEDYYQLKEQCGEHEQTLEELGNQLSISKLQVADLQEEATKTSLKGEGQWTSDKEVSHCKGCSKEFNITRRRHHCRNCGEIYCNSCSDNTMSLPSSARPVRVCDECHVFLVGRYSVM</sequence>
<evidence type="ECO:0000256" key="1">
    <source>
        <dbReference type="ARBA" id="ARBA00022723"/>
    </source>
</evidence>
<dbReference type="Pfam" id="PF01363">
    <property type="entry name" value="FYVE"/>
    <property type="match status" value="1"/>
</dbReference>
<dbReference type="InterPro" id="IPR047335">
    <property type="entry name" value="RUFY1-3"/>
</dbReference>
<feature type="domain" description="FYVE-type" evidence="7">
    <location>
        <begin position="175"/>
        <end position="233"/>
    </location>
</feature>
<dbReference type="GO" id="GO:0005737">
    <property type="term" value="C:cytoplasm"/>
    <property type="evidence" value="ECO:0007669"/>
    <property type="project" value="TreeGrafter"/>
</dbReference>
<dbReference type="CDD" id="cd15721">
    <property type="entry name" value="FYVE_RUFY1_like"/>
    <property type="match status" value="1"/>
</dbReference>
<dbReference type="InterPro" id="IPR011011">
    <property type="entry name" value="Znf_FYVE_PHD"/>
</dbReference>
<feature type="coiled-coil region" evidence="6">
    <location>
        <begin position="11"/>
        <end position="66"/>
    </location>
</feature>
<keyword evidence="3" id="KW-0862">Zinc</keyword>
<proteinExistence type="predicted"/>
<keyword evidence="2 5" id="KW-0863">Zinc-finger</keyword>
<evidence type="ECO:0000256" key="5">
    <source>
        <dbReference type="PROSITE-ProRule" id="PRU00091"/>
    </source>
</evidence>
<keyword evidence="1" id="KW-0479">Metal-binding</keyword>
<evidence type="ECO:0000256" key="3">
    <source>
        <dbReference type="ARBA" id="ARBA00022833"/>
    </source>
</evidence>
<evidence type="ECO:0000256" key="4">
    <source>
        <dbReference type="ARBA" id="ARBA00023054"/>
    </source>
</evidence>
<dbReference type="SUPFAM" id="SSF57903">
    <property type="entry name" value="FYVE/PHD zinc finger"/>
    <property type="match status" value="1"/>
</dbReference>
<organism evidence="8">
    <name type="scientific">Timema poppense</name>
    <name type="common">Walking stick</name>
    <dbReference type="NCBI Taxonomy" id="170557"/>
    <lineage>
        <taxon>Eukaryota</taxon>
        <taxon>Metazoa</taxon>
        <taxon>Ecdysozoa</taxon>
        <taxon>Arthropoda</taxon>
        <taxon>Hexapoda</taxon>
        <taxon>Insecta</taxon>
        <taxon>Pterygota</taxon>
        <taxon>Neoptera</taxon>
        <taxon>Polyneoptera</taxon>
        <taxon>Phasmatodea</taxon>
        <taxon>Timematodea</taxon>
        <taxon>Timematoidea</taxon>
        <taxon>Timematidae</taxon>
        <taxon>Timema</taxon>
    </lineage>
</organism>
<reference evidence="8" key="1">
    <citation type="submission" date="2020-11" db="EMBL/GenBank/DDBJ databases">
        <authorList>
            <person name="Tran Van P."/>
        </authorList>
    </citation>
    <scope>NUCLEOTIDE SEQUENCE</scope>
</reference>
<dbReference type="AlphaFoldDB" id="A0A7R9CJ68"/>
<dbReference type="InterPro" id="IPR017455">
    <property type="entry name" value="Znf_FYVE-rel"/>
</dbReference>
<evidence type="ECO:0000256" key="6">
    <source>
        <dbReference type="SAM" id="Coils"/>
    </source>
</evidence>
<dbReference type="PANTHER" id="PTHR45956:SF6">
    <property type="entry name" value="RUN DOMAIN-CONTAINING PROTEIN"/>
    <property type="match status" value="1"/>
</dbReference>
<accession>A0A7R9CJ68</accession>
<dbReference type="InterPro" id="IPR013083">
    <property type="entry name" value="Znf_RING/FYVE/PHD"/>
</dbReference>
<dbReference type="Gene3D" id="3.30.40.10">
    <property type="entry name" value="Zinc/RING finger domain, C3HC4 (zinc finger)"/>
    <property type="match status" value="1"/>
</dbReference>
<dbReference type="GO" id="GO:0008270">
    <property type="term" value="F:zinc ion binding"/>
    <property type="evidence" value="ECO:0007669"/>
    <property type="project" value="UniProtKB-KW"/>
</dbReference>
<feature type="coiled-coil region" evidence="6">
    <location>
        <begin position="95"/>
        <end position="160"/>
    </location>
</feature>
<protein>
    <recommendedName>
        <fullName evidence="7">FYVE-type domain-containing protein</fullName>
    </recommendedName>
</protein>
<keyword evidence="4 6" id="KW-0175">Coiled coil</keyword>
<dbReference type="PROSITE" id="PS50178">
    <property type="entry name" value="ZF_FYVE"/>
    <property type="match status" value="1"/>
</dbReference>